<proteinExistence type="predicted"/>
<sequence>MGIVFPSQEVADQIRLLKTIQLRMELPAQRKVSTNPDTTCWNCSKREHISSTLMSTISSNLLELWAASSTGPGKRPR</sequence>
<reference evidence="1 2" key="1">
    <citation type="journal article" date="2023" name="Mol. Biol. Evol.">
        <title>Genomics of Secondarily Temperate Adaptation in the Only Non-Antarctic Icefish.</title>
        <authorList>
            <person name="Rivera-Colon A.G."/>
            <person name="Rayamajhi N."/>
            <person name="Minhas B.F."/>
            <person name="Madrigal G."/>
            <person name="Bilyk K.T."/>
            <person name="Yoon V."/>
            <person name="Hune M."/>
            <person name="Gregory S."/>
            <person name="Cheng C.H.C."/>
            <person name="Catchen J.M."/>
        </authorList>
    </citation>
    <scope>NUCLEOTIDE SEQUENCE [LARGE SCALE GENOMIC DNA]</scope>
    <source>
        <strain evidence="1">JC2023a</strain>
    </source>
</reference>
<gene>
    <name evidence="1" type="ORF">CesoFtcFv8_007149</name>
</gene>
<evidence type="ECO:0000313" key="2">
    <source>
        <dbReference type="Proteomes" id="UP001335648"/>
    </source>
</evidence>
<name>A0AAN8CDN6_9TELE</name>
<dbReference type="Proteomes" id="UP001335648">
    <property type="component" value="Unassembled WGS sequence"/>
</dbReference>
<comment type="caution">
    <text evidence="1">The sequence shown here is derived from an EMBL/GenBank/DDBJ whole genome shotgun (WGS) entry which is preliminary data.</text>
</comment>
<keyword evidence="2" id="KW-1185">Reference proteome</keyword>
<evidence type="ECO:0000313" key="1">
    <source>
        <dbReference type="EMBL" id="KAK5901829.1"/>
    </source>
</evidence>
<organism evidence="1 2">
    <name type="scientific">Champsocephalus esox</name>
    <name type="common">pike icefish</name>
    <dbReference type="NCBI Taxonomy" id="159716"/>
    <lineage>
        <taxon>Eukaryota</taxon>
        <taxon>Metazoa</taxon>
        <taxon>Chordata</taxon>
        <taxon>Craniata</taxon>
        <taxon>Vertebrata</taxon>
        <taxon>Euteleostomi</taxon>
        <taxon>Actinopterygii</taxon>
        <taxon>Neopterygii</taxon>
        <taxon>Teleostei</taxon>
        <taxon>Neoteleostei</taxon>
        <taxon>Acanthomorphata</taxon>
        <taxon>Eupercaria</taxon>
        <taxon>Perciformes</taxon>
        <taxon>Notothenioidei</taxon>
        <taxon>Channichthyidae</taxon>
        <taxon>Champsocephalus</taxon>
    </lineage>
</organism>
<accession>A0AAN8CDN6</accession>
<dbReference type="AlphaFoldDB" id="A0AAN8CDN6"/>
<dbReference type="EMBL" id="JAULUE010002051">
    <property type="protein sequence ID" value="KAK5901829.1"/>
    <property type="molecule type" value="Genomic_DNA"/>
</dbReference>
<protein>
    <submittedName>
        <fullName evidence="1">Uncharacterized protein</fullName>
    </submittedName>
</protein>